<protein>
    <submittedName>
        <fullName evidence="1">Uncharacterized protein</fullName>
    </submittedName>
</protein>
<dbReference type="EMBL" id="CP036269">
    <property type="protein sequence ID" value="QDT42341.1"/>
    <property type="molecule type" value="Genomic_DNA"/>
</dbReference>
<dbReference type="AlphaFoldDB" id="A0A517REP2"/>
<accession>A0A517REP2</accession>
<organism evidence="1 2">
    <name type="scientific">Gimesia alba</name>
    <dbReference type="NCBI Taxonomy" id="2527973"/>
    <lineage>
        <taxon>Bacteria</taxon>
        <taxon>Pseudomonadati</taxon>
        <taxon>Planctomycetota</taxon>
        <taxon>Planctomycetia</taxon>
        <taxon>Planctomycetales</taxon>
        <taxon>Planctomycetaceae</taxon>
        <taxon>Gimesia</taxon>
    </lineage>
</organism>
<reference evidence="1 2" key="1">
    <citation type="submission" date="2019-02" db="EMBL/GenBank/DDBJ databases">
        <title>Deep-cultivation of Planctomycetes and their phenomic and genomic characterization uncovers novel biology.</title>
        <authorList>
            <person name="Wiegand S."/>
            <person name="Jogler M."/>
            <person name="Boedeker C."/>
            <person name="Pinto D."/>
            <person name="Vollmers J."/>
            <person name="Rivas-Marin E."/>
            <person name="Kohn T."/>
            <person name="Peeters S.H."/>
            <person name="Heuer A."/>
            <person name="Rast P."/>
            <person name="Oberbeckmann S."/>
            <person name="Bunk B."/>
            <person name="Jeske O."/>
            <person name="Meyerdierks A."/>
            <person name="Storesund J.E."/>
            <person name="Kallscheuer N."/>
            <person name="Luecker S."/>
            <person name="Lage O.M."/>
            <person name="Pohl T."/>
            <person name="Merkel B.J."/>
            <person name="Hornburger P."/>
            <person name="Mueller R.-W."/>
            <person name="Bruemmer F."/>
            <person name="Labrenz M."/>
            <person name="Spormann A.M."/>
            <person name="Op den Camp H."/>
            <person name="Overmann J."/>
            <person name="Amann R."/>
            <person name="Jetten M.S.M."/>
            <person name="Mascher T."/>
            <person name="Medema M.H."/>
            <person name="Devos D.P."/>
            <person name="Kaster A.-K."/>
            <person name="Ovreas L."/>
            <person name="Rohde M."/>
            <person name="Galperin M.Y."/>
            <person name="Jogler C."/>
        </authorList>
    </citation>
    <scope>NUCLEOTIDE SEQUENCE [LARGE SCALE GENOMIC DNA]</scope>
    <source>
        <strain evidence="1 2">Pan241w</strain>
    </source>
</reference>
<dbReference type="OrthoDB" id="287250at2"/>
<dbReference type="KEGG" id="gaz:Pan241w_24240"/>
<keyword evidence="2" id="KW-1185">Reference proteome</keyword>
<dbReference type="RefSeq" id="WP_145215399.1">
    <property type="nucleotide sequence ID" value="NZ_CP036269.1"/>
</dbReference>
<name>A0A517REP2_9PLAN</name>
<proteinExistence type="predicted"/>
<evidence type="ECO:0000313" key="1">
    <source>
        <dbReference type="EMBL" id="QDT42341.1"/>
    </source>
</evidence>
<sequence>MDSPFKFYLLKLSPVVCCLLILTLAIYSQPGPHRQLTPLESKVDQIPLGATRREVRKLIGSRHIATFQTTGVIVNHQIKKGPPKLLVRYGPPQDYSIRIWKQDGMHARIAFDESGKVVCRSVRSQSGTPRYHIFGPYSVFKHLRLMFLIYFI</sequence>
<evidence type="ECO:0000313" key="2">
    <source>
        <dbReference type="Proteomes" id="UP000317171"/>
    </source>
</evidence>
<gene>
    <name evidence="1" type="ORF">Pan241w_24240</name>
</gene>
<dbReference type="Proteomes" id="UP000317171">
    <property type="component" value="Chromosome"/>
</dbReference>